<keyword evidence="2" id="KW-0813">Transport</keyword>
<feature type="transmembrane region" description="Helical" evidence="6">
    <location>
        <begin position="242"/>
        <end position="260"/>
    </location>
</feature>
<dbReference type="AlphaFoldDB" id="A0A0B1ZZC7"/>
<keyword evidence="5 6" id="KW-0472">Membrane</keyword>
<feature type="transmembrane region" description="Helical" evidence="6">
    <location>
        <begin position="57"/>
        <end position="80"/>
    </location>
</feature>
<accession>A0A0B1ZZC7</accession>
<feature type="transmembrane region" description="Helical" evidence="6">
    <location>
        <begin position="446"/>
        <end position="463"/>
    </location>
</feature>
<dbReference type="Gene3D" id="1.20.1720.10">
    <property type="entry name" value="Multidrug resistance protein D"/>
    <property type="match status" value="1"/>
</dbReference>
<dbReference type="InterPro" id="IPR036259">
    <property type="entry name" value="MFS_trans_sf"/>
</dbReference>
<evidence type="ECO:0000313" key="8">
    <source>
        <dbReference type="EMBL" id="KHK96590.1"/>
    </source>
</evidence>
<feature type="transmembrane region" description="Helical" evidence="6">
    <location>
        <begin position="211"/>
        <end position="230"/>
    </location>
</feature>
<dbReference type="SUPFAM" id="SSF103473">
    <property type="entry name" value="MFS general substrate transporter"/>
    <property type="match status" value="1"/>
</dbReference>
<dbReference type="STRING" id="1348253.LK09_14755"/>
<evidence type="ECO:0000313" key="9">
    <source>
        <dbReference type="Proteomes" id="UP000031030"/>
    </source>
</evidence>
<comment type="subcellular location">
    <subcellularLocation>
        <location evidence="1">Cell membrane</location>
        <topology evidence="1">Multi-pass membrane protein</topology>
    </subcellularLocation>
</comment>
<name>A0A0B1ZZC7_9MICO</name>
<feature type="transmembrane region" description="Helical" evidence="6">
    <location>
        <begin position="319"/>
        <end position="339"/>
    </location>
</feature>
<dbReference type="Pfam" id="PF07690">
    <property type="entry name" value="MFS_1"/>
    <property type="match status" value="1"/>
</dbReference>
<dbReference type="RefSeq" id="WP_039401018.1">
    <property type="nucleotide sequence ID" value="NZ_JTDK01000014.1"/>
</dbReference>
<feature type="transmembrane region" description="Helical" evidence="6">
    <location>
        <begin position="23"/>
        <end position="45"/>
    </location>
</feature>
<dbReference type="Proteomes" id="UP000031030">
    <property type="component" value="Unassembled WGS sequence"/>
</dbReference>
<evidence type="ECO:0000256" key="6">
    <source>
        <dbReference type="SAM" id="Phobius"/>
    </source>
</evidence>
<evidence type="ECO:0000256" key="1">
    <source>
        <dbReference type="ARBA" id="ARBA00004651"/>
    </source>
</evidence>
<gene>
    <name evidence="8" type="ORF">LK09_14755</name>
</gene>
<feature type="transmembrane region" description="Helical" evidence="6">
    <location>
        <begin position="92"/>
        <end position="111"/>
    </location>
</feature>
<feature type="domain" description="Major facilitator superfamily (MFS) profile" evidence="7">
    <location>
        <begin position="26"/>
        <end position="468"/>
    </location>
</feature>
<organism evidence="8 9">
    <name type="scientific">Microbacterium mangrovi</name>
    <dbReference type="NCBI Taxonomy" id="1348253"/>
    <lineage>
        <taxon>Bacteria</taxon>
        <taxon>Bacillati</taxon>
        <taxon>Actinomycetota</taxon>
        <taxon>Actinomycetes</taxon>
        <taxon>Micrococcales</taxon>
        <taxon>Microbacteriaceae</taxon>
        <taxon>Microbacterium</taxon>
    </lineage>
</organism>
<dbReference type="PANTHER" id="PTHR42718:SF9">
    <property type="entry name" value="MAJOR FACILITATOR SUPERFAMILY MULTIDRUG TRANSPORTER MFSC"/>
    <property type="match status" value="1"/>
</dbReference>
<protein>
    <submittedName>
        <fullName evidence="8">Major facilitator transporter</fullName>
    </submittedName>
</protein>
<sequence length="473" mass="48857">MNDPTTLASAPKPDATIWHGGKAVALTATLVLAVVAGQLCASMLTPALPDMAAAFNVTVGAASQMSSLFFLAGAVLGLVFTRWSDYLGRRKTLIIVLLILLIGTLMCVFAPNLPILLIGRVLEGVSGATFNFSFLLLSKMLTARTFGTALGTVSAINGGVGGVDGFLGGLMTQTVGFRWIFAVIALVCVIAIVLVLRVIPTDAPSVTEGRMDWWGAVFIGLFLVSITYAISEGSSQGWTAPITLACYAGLLVSAVGFTIIESRSSHPLVPLQHLVSRSMWPVVMTTVLLLAAVFSVLSFSIVLISQGATGGAFGLPPGLAALFFLTPAALSGAIAAPIAGTIAGRIGWLKTLRIGTLPVFALMVVFALVWRDPWAAGITATVLGVFYTGVCLTSLNGLSVVQSPREAPAALPAVNGAAFGIGAGLGITLVAPWITQGTESGFTTGLWISVGISLLAVLMAFVIKPQKDPAVQS</sequence>
<comment type="caution">
    <text evidence="8">The sequence shown here is derived from an EMBL/GenBank/DDBJ whole genome shotgun (WGS) entry which is preliminary data.</text>
</comment>
<evidence type="ECO:0000256" key="5">
    <source>
        <dbReference type="ARBA" id="ARBA00023136"/>
    </source>
</evidence>
<dbReference type="InterPro" id="IPR020846">
    <property type="entry name" value="MFS_dom"/>
</dbReference>
<evidence type="ECO:0000256" key="2">
    <source>
        <dbReference type="ARBA" id="ARBA00022448"/>
    </source>
</evidence>
<dbReference type="GO" id="GO:0022857">
    <property type="term" value="F:transmembrane transporter activity"/>
    <property type="evidence" value="ECO:0007669"/>
    <property type="project" value="InterPro"/>
</dbReference>
<dbReference type="OrthoDB" id="3717319at2"/>
<feature type="transmembrane region" description="Helical" evidence="6">
    <location>
        <begin position="149"/>
        <end position="171"/>
    </location>
</feature>
<evidence type="ECO:0000256" key="3">
    <source>
        <dbReference type="ARBA" id="ARBA00022692"/>
    </source>
</evidence>
<feature type="transmembrane region" description="Helical" evidence="6">
    <location>
        <begin position="413"/>
        <end position="434"/>
    </location>
</feature>
<dbReference type="PROSITE" id="PS50850">
    <property type="entry name" value="MFS"/>
    <property type="match status" value="1"/>
</dbReference>
<feature type="transmembrane region" description="Helical" evidence="6">
    <location>
        <begin position="351"/>
        <end position="370"/>
    </location>
</feature>
<keyword evidence="3 6" id="KW-0812">Transmembrane</keyword>
<reference evidence="8 9" key="1">
    <citation type="submission" date="2014-11" db="EMBL/GenBank/DDBJ databases">
        <title>Genome sequence of Microbacterium mangrovi MUSC 115(T).</title>
        <authorList>
            <person name="Lee L.-H."/>
        </authorList>
    </citation>
    <scope>NUCLEOTIDE SEQUENCE [LARGE SCALE GENOMIC DNA]</scope>
    <source>
        <strain evidence="8 9">MUSC 115</strain>
    </source>
</reference>
<keyword evidence="9" id="KW-1185">Reference proteome</keyword>
<proteinExistence type="predicted"/>
<feature type="transmembrane region" description="Helical" evidence="6">
    <location>
        <begin position="177"/>
        <end position="199"/>
    </location>
</feature>
<dbReference type="PANTHER" id="PTHR42718">
    <property type="entry name" value="MAJOR FACILITATOR SUPERFAMILY MULTIDRUG TRANSPORTER MFSC"/>
    <property type="match status" value="1"/>
</dbReference>
<evidence type="ECO:0000256" key="4">
    <source>
        <dbReference type="ARBA" id="ARBA00022989"/>
    </source>
</evidence>
<feature type="transmembrane region" description="Helical" evidence="6">
    <location>
        <begin position="280"/>
        <end position="304"/>
    </location>
</feature>
<dbReference type="Gene3D" id="1.20.1250.20">
    <property type="entry name" value="MFS general substrate transporter like domains"/>
    <property type="match status" value="1"/>
</dbReference>
<dbReference type="InterPro" id="IPR011701">
    <property type="entry name" value="MFS"/>
</dbReference>
<dbReference type="GO" id="GO:0005886">
    <property type="term" value="C:plasma membrane"/>
    <property type="evidence" value="ECO:0007669"/>
    <property type="project" value="UniProtKB-SubCell"/>
</dbReference>
<dbReference type="EMBL" id="JTDK01000014">
    <property type="protein sequence ID" value="KHK96590.1"/>
    <property type="molecule type" value="Genomic_DNA"/>
</dbReference>
<keyword evidence="4 6" id="KW-1133">Transmembrane helix</keyword>
<feature type="transmembrane region" description="Helical" evidence="6">
    <location>
        <begin position="376"/>
        <end position="401"/>
    </location>
</feature>
<evidence type="ECO:0000259" key="7">
    <source>
        <dbReference type="PROSITE" id="PS50850"/>
    </source>
</evidence>